<evidence type="ECO:0000313" key="1">
    <source>
        <dbReference type="EMBL" id="RZF32033.1"/>
    </source>
</evidence>
<dbReference type="SFLD" id="SFLDS00003">
    <property type="entry name" value="Haloacid_Dehalogenase"/>
    <property type="match status" value="1"/>
</dbReference>
<dbReference type="InParanoid" id="A0A482WEU5"/>
<dbReference type="OrthoDB" id="40579at2759"/>
<dbReference type="Gene3D" id="1.10.150.240">
    <property type="entry name" value="Putative phosphatase, domain 2"/>
    <property type="match status" value="1"/>
</dbReference>
<dbReference type="Gene3D" id="3.40.50.1000">
    <property type="entry name" value="HAD superfamily/HAD-like"/>
    <property type="match status" value="1"/>
</dbReference>
<proteinExistence type="predicted"/>
<dbReference type="PANTHER" id="PTHR18901">
    <property type="entry name" value="2-DEOXYGLUCOSE-6-PHOSPHATE PHOSPHATASE 2"/>
    <property type="match status" value="1"/>
</dbReference>
<dbReference type="Proteomes" id="UP000291343">
    <property type="component" value="Unassembled WGS sequence"/>
</dbReference>
<dbReference type="InterPro" id="IPR041492">
    <property type="entry name" value="HAD_2"/>
</dbReference>
<organism evidence="1 2">
    <name type="scientific">Laodelphax striatellus</name>
    <name type="common">Small brown planthopper</name>
    <name type="synonym">Delphax striatella</name>
    <dbReference type="NCBI Taxonomy" id="195883"/>
    <lineage>
        <taxon>Eukaryota</taxon>
        <taxon>Metazoa</taxon>
        <taxon>Ecdysozoa</taxon>
        <taxon>Arthropoda</taxon>
        <taxon>Hexapoda</taxon>
        <taxon>Insecta</taxon>
        <taxon>Pterygota</taxon>
        <taxon>Neoptera</taxon>
        <taxon>Paraneoptera</taxon>
        <taxon>Hemiptera</taxon>
        <taxon>Auchenorrhyncha</taxon>
        <taxon>Fulgoroidea</taxon>
        <taxon>Delphacidae</taxon>
        <taxon>Criomorphinae</taxon>
        <taxon>Laodelphax</taxon>
    </lineage>
</organism>
<dbReference type="EMBL" id="QKKF02037612">
    <property type="protein sequence ID" value="RZF32033.1"/>
    <property type="molecule type" value="Genomic_DNA"/>
</dbReference>
<dbReference type="SMR" id="A0A482WEU5"/>
<reference evidence="1 2" key="1">
    <citation type="journal article" date="2017" name="Gigascience">
        <title>Genome sequence of the small brown planthopper, Laodelphax striatellus.</title>
        <authorList>
            <person name="Zhu J."/>
            <person name="Jiang F."/>
            <person name="Wang X."/>
            <person name="Yang P."/>
            <person name="Bao Y."/>
            <person name="Zhao W."/>
            <person name="Wang W."/>
            <person name="Lu H."/>
            <person name="Wang Q."/>
            <person name="Cui N."/>
            <person name="Li J."/>
            <person name="Chen X."/>
            <person name="Luo L."/>
            <person name="Yu J."/>
            <person name="Kang L."/>
            <person name="Cui F."/>
        </authorList>
    </citation>
    <scope>NUCLEOTIDE SEQUENCE [LARGE SCALE GENOMIC DNA]</scope>
    <source>
        <strain evidence="1">Lst14</strain>
    </source>
</reference>
<dbReference type="FunFam" id="3.40.50.1000:FF:000055">
    <property type="entry name" value="Haloacid dehalogenase-like hydrolase family protein"/>
    <property type="match status" value="1"/>
</dbReference>
<dbReference type="SFLD" id="SFLDG01129">
    <property type="entry name" value="C1.5:_HAD__Beta-PGM__Phosphata"/>
    <property type="match status" value="1"/>
</dbReference>
<dbReference type="STRING" id="195883.A0A482WEU5"/>
<dbReference type="InterPro" id="IPR023214">
    <property type="entry name" value="HAD_sf"/>
</dbReference>
<dbReference type="AlphaFoldDB" id="A0A482WEU5"/>
<dbReference type="InterPro" id="IPR036412">
    <property type="entry name" value="HAD-like_sf"/>
</dbReference>
<evidence type="ECO:0000313" key="2">
    <source>
        <dbReference type="Proteomes" id="UP000291343"/>
    </source>
</evidence>
<dbReference type="InterPro" id="IPR023198">
    <property type="entry name" value="PGP-like_dom2"/>
</dbReference>
<protein>
    <recommendedName>
        <fullName evidence="3">Pseudouridine-5'-phosphatase</fullName>
    </recommendedName>
</protein>
<sequence>MCQTPVTHIIFDVDGTLLDTESLHETAYRALADKYGKEFKSEYLPKLVGQMADVVRQNLIDLLELPVTLGEIKSFLNAMMNDKLYDANFMPGAKRLVEHFAANKIPMAVATSSSPSEMELKTKRQDKKCLFQHFSHVVCGDGDPEVKRGKPEPDIFLVCASRFPDKPEAKNILVFEDSVAGKTAALAAGMRCVMTPNPELDTKNTEDATLVINSLCDFKPEDFGLPPFQD</sequence>
<dbReference type="SUPFAM" id="SSF56784">
    <property type="entry name" value="HAD-like"/>
    <property type="match status" value="1"/>
</dbReference>
<dbReference type="InterPro" id="IPR006439">
    <property type="entry name" value="HAD-SF_hydro_IA"/>
</dbReference>
<dbReference type="GO" id="GO:0016791">
    <property type="term" value="F:phosphatase activity"/>
    <property type="evidence" value="ECO:0007669"/>
    <property type="project" value="TreeGrafter"/>
</dbReference>
<dbReference type="PANTHER" id="PTHR18901:SF38">
    <property type="entry name" value="PSEUDOURIDINE-5'-PHOSPHATASE"/>
    <property type="match status" value="1"/>
</dbReference>
<dbReference type="Pfam" id="PF13419">
    <property type="entry name" value="HAD_2"/>
    <property type="match status" value="1"/>
</dbReference>
<dbReference type="NCBIfam" id="TIGR01509">
    <property type="entry name" value="HAD-SF-IA-v3"/>
    <property type="match status" value="1"/>
</dbReference>
<gene>
    <name evidence="1" type="ORF">LSTR_LSTR007111</name>
</gene>
<accession>A0A482WEU5</accession>
<comment type="caution">
    <text evidence="1">The sequence shown here is derived from an EMBL/GenBank/DDBJ whole genome shotgun (WGS) entry which is preliminary data.</text>
</comment>
<keyword evidence="2" id="KW-1185">Reference proteome</keyword>
<evidence type="ECO:0008006" key="3">
    <source>
        <dbReference type="Google" id="ProtNLM"/>
    </source>
</evidence>
<name>A0A482WEU5_LAOST</name>